<keyword evidence="12" id="KW-1185">Reference proteome</keyword>
<evidence type="ECO:0000256" key="1">
    <source>
        <dbReference type="ARBA" id="ARBA00004236"/>
    </source>
</evidence>
<dbReference type="Ensembl" id="ENSNMLT00000012981.1">
    <property type="protein sequence ID" value="ENSNMLP00000011485.1"/>
    <property type="gene ID" value="ENSNMLG00000007847.1"/>
</dbReference>
<dbReference type="InterPro" id="IPR013783">
    <property type="entry name" value="Ig-like_fold"/>
</dbReference>
<dbReference type="GO" id="GO:0009617">
    <property type="term" value="P:response to bacterium"/>
    <property type="evidence" value="ECO:0007669"/>
    <property type="project" value="TreeGrafter"/>
</dbReference>
<feature type="domain" description="Ig-like" evidence="10">
    <location>
        <begin position="22"/>
        <end position="128"/>
    </location>
</feature>
<evidence type="ECO:0000256" key="6">
    <source>
        <dbReference type="ARBA" id="ARBA00023157"/>
    </source>
</evidence>
<proteinExistence type="predicted"/>
<feature type="transmembrane region" description="Helical" evidence="8">
    <location>
        <begin position="252"/>
        <end position="273"/>
    </location>
</feature>
<dbReference type="GO" id="GO:0005886">
    <property type="term" value="C:plasma membrane"/>
    <property type="evidence" value="ECO:0007669"/>
    <property type="project" value="UniProtKB-SubCell"/>
</dbReference>
<dbReference type="AlphaFoldDB" id="A0A8C6SV96"/>
<keyword evidence="4" id="KW-0391">Immunity</keyword>
<dbReference type="SUPFAM" id="SSF48726">
    <property type="entry name" value="Immunoglobulin"/>
    <property type="match status" value="1"/>
</dbReference>
<reference evidence="11" key="1">
    <citation type="submission" date="2025-08" db="UniProtKB">
        <authorList>
            <consortium name="Ensembl"/>
        </authorList>
    </citation>
    <scope>IDENTIFICATION</scope>
</reference>
<protein>
    <recommendedName>
        <fullName evidence="10">Ig-like domain-containing protein</fullName>
    </recommendedName>
</protein>
<dbReference type="PANTHER" id="PTHR19433">
    <property type="entry name" value="T-CELL RECEPTOR ALPHA CHAIN V REGION-RELATED"/>
    <property type="match status" value="1"/>
</dbReference>
<evidence type="ECO:0000256" key="7">
    <source>
        <dbReference type="ARBA" id="ARBA00023180"/>
    </source>
</evidence>
<evidence type="ECO:0000313" key="12">
    <source>
        <dbReference type="Proteomes" id="UP000694523"/>
    </source>
</evidence>
<keyword evidence="2" id="KW-1003">Cell membrane</keyword>
<dbReference type="PANTHER" id="PTHR19433:SF127">
    <property type="entry name" value="NITR9"/>
    <property type="match status" value="1"/>
</dbReference>
<keyword evidence="8" id="KW-1133">Transmembrane helix</keyword>
<keyword evidence="3 9" id="KW-0732">Signal</keyword>
<keyword evidence="8" id="KW-0812">Transmembrane</keyword>
<dbReference type="InterPro" id="IPR052051">
    <property type="entry name" value="TCR_complex_component"/>
</dbReference>
<keyword evidence="6" id="KW-1015">Disulfide bond</keyword>
<evidence type="ECO:0000256" key="2">
    <source>
        <dbReference type="ARBA" id="ARBA00022475"/>
    </source>
</evidence>
<dbReference type="SMART" id="SM00409">
    <property type="entry name" value="IG"/>
    <property type="match status" value="1"/>
</dbReference>
<dbReference type="SMART" id="SM00406">
    <property type="entry name" value="IGv"/>
    <property type="match status" value="1"/>
</dbReference>
<name>A0A8C6SV96_9GOBI</name>
<organism evidence="11 12">
    <name type="scientific">Neogobius melanostomus</name>
    <name type="common">round goby</name>
    <dbReference type="NCBI Taxonomy" id="47308"/>
    <lineage>
        <taxon>Eukaryota</taxon>
        <taxon>Metazoa</taxon>
        <taxon>Chordata</taxon>
        <taxon>Craniata</taxon>
        <taxon>Vertebrata</taxon>
        <taxon>Euteleostomi</taxon>
        <taxon>Actinopterygii</taxon>
        <taxon>Neopterygii</taxon>
        <taxon>Teleostei</taxon>
        <taxon>Neoteleostei</taxon>
        <taxon>Acanthomorphata</taxon>
        <taxon>Gobiaria</taxon>
        <taxon>Gobiiformes</taxon>
        <taxon>Gobioidei</taxon>
        <taxon>Gobiidae</taxon>
        <taxon>Benthophilinae</taxon>
        <taxon>Neogobiini</taxon>
        <taxon>Neogobius</taxon>
    </lineage>
</organism>
<evidence type="ECO:0000256" key="4">
    <source>
        <dbReference type="ARBA" id="ARBA00022859"/>
    </source>
</evidence>
<evidence type="ECO:0000313" key="11">
    <source>
        <dbReference type="Ensembl" id="ENSNMLP00000011485.1"/>
    </source>
</evidence>
<evidence type="ECO:0000256" key="3">
    <source>
        <dbReference type="ARBA" id="ARBA00022729"/>
    </source>
</evidence>
<dbReference type="Proteomes" id="UP000694523">
    <property type="component" value="Unplaced"/>
</dbReference>
<dbReference type="Gene3D" id="2.60.40.10">
    <property type="entry name" value="Immunoglobulins"/>
    <property type="match status" value="1"/>
</dbReference>
<sequence length="325" mass="35672">MSPRSLLLTPMYLSLLLLQPFPGLSQLTLRHHVGESVKLSCDCRDQEIVMCFWYKQEMGRKPVKVSSFYKLNSKGSFEDTFRVRFALDNLDNANNLTIIDLRVSDAATYFCMSSNLYNMGFLESITLEVKGDGADFGTLVAEVTPEETGAEEGSGTLNCSLGNGVCGGRHGVHWFKPSEESAAGVLYTDGGGNADQCERNTETSTNSCVYDLPGHGEEVASDWSKCAVVSCGRALFGNKPDFISEDQDVPPVLVYVLSGALVATLLLSVLLALSMYKIKKKSQPTATTENEQDIHYAALRHHNSNRPRQLTNDIITECVYSGVRL</sequence>
<keyword evidence="5 8" id="KW-0472">Membrane</keyword>
<feature type="chain" id="PRO_5035000843" description="Ig-like domain-containing protein" evidence="9">
    <location>
        <begin position="26"/>
        <end position="325"/>
    </location>
</feature>
<dbReference type="InterPro" id="IPR003599">
    <property type="entry name" value="Ig_sub"/>
</dbReference>
<dbReference type="Pfam" id="PF07686">
    <property type="entry name" value="V-set"/>
    <property type="match status" value="1"/>
</dbReference>
<dbReference type="InterPro" id="IPR036179">
    <property type="entry name" value="Ig-like_dom_sf"/>
</dbReference>
<evidence type="ECO:0000256" key="9">
    <source>
        <dbReference type="SAM" id="SignalP"/>
    </source>
</evidence>
<evidence type="ECO:0000256" key="5">
    <source>
        <dbReference type="ARBA" id="ARBA00023136"/>
    </source>
</evidence>
<dbReference type="InterPro" id="IPR007110">
    <property type="entry name" value="Ig-like_dom"/>
</dbReference>
<comment type="subcellular location">
    <subcellularLocation>
        <location evidence="1">Cell membrane</location>
    </subcellularLocation>
</comment>
<accession>A0A8C6SV96</accession>
<feature type="signal peptide" evidence="9">
    <location>
        <begin position="1"/>
        <end position="25"/>
    </location>
</feature>
<keyword evidence="7" id="KW-0325">Glycoprotein</keyword>
<evidence type="ECO:0000256" key="8">
    <source>
        <dbReference type="SAM" id="Phobius"/>
    </source>
</evidence>
<dbReference type="PROSITE" id="PS50835">
    <property type="entry name" value="IG_LIKE"/>
    <property type="match status" value="1"/>
</dbReference>
<reference evidence="11" key="2">
    <citation type="submission" date="2025-09" db="UniProtKB">
        <authorList>
            <consortium name="Ensembl"/>
        </authorList>
    </citation>
    <scope>IDENTIFICATION</scope>
</reference>
<dbReference type="InterPro" id="IPR013106">
    <property type="entry name" value="Ig_V-set"/>
</dbReference>
<dbReference type="GO" id="GO:0002376">
    <property type="term" value="P:immune system process"/>
    <property type="evidence" value="ECO:0007669"/>
    <property type="project" value="UniProtKB-KW"/>
</dbReference>
<evidence type="ECO:0000259" key="10">
    <source>
        <dbReference type="PROSITE" id="PS50835"/>
    </source>
</evidence>